<reference evidence="2" key="1">
    <citation type="submission" date="2016-10" db="EMBL/GenBank/DDBJ databases">
        <authorList>
            <person name="Varghese N."/>
            <person name="Submissions S."/>
        </authorList>
    </citation>
    <scope>NUCLEOTIDE SEQUENCE [LARGE SCALE GENOMIC DNA]</scope>
    <source>
        <strain evidence="2">CGMCC 1.3703</strain>
    </source>
</reference>
<dbReference type="AlphaFoldDB" id="A0A1H0LLX1"/>
<sequence length="48" mass="5738">MNKQLMLMREILTLSCHLAIRGYYKIKTAELLNITQFMQVAFQKRTFT</sequence>
<protein>
    <submittedName>
        <fullName evidence="1">Uncharacterized protein</fullName>
    </submittedName>
</protein>
<dbReference type="STRING" id="240303.SAMN05421677_10756"/>
<name>A0A1H0LLX1_HALAD</name>
<dbReference type="Proteomes" id="UP000198860">
    <property type="component" value="Unassembled WGS sequence"/>
</dbReference>
<accession>A0A1H0LLX1</accession>
<dbReference type="EMBL" id="FNIZ01000007">
    <property type="protein sequence ID" value="SDO69026.1"/>
    <property type="molecule type" value="Genomic_DNA"/>
</dbReference>
<gene>
    <name evidence="1" type="ORF">SAMN05421677_10756</name>
</gene>
<organism evidence="1 2">
    <name type="scientific">Halobacillus aidingensis</name>
    <dbReference type="NCBI Taxonomy" id="240303"/>
    <lineage>
        <taxon>Bacteria</taxon>
        <taxon>Bacillati</taxon>
        <taxon>Bacillota</taxon>
        <taxon>Bacilli</taxon>
        <taxon>Bacillales</taxon>
        <taxon>Bacillaceae</taxon>
        <taxon>Halobacillus</taxon>
    </lineage>
</organism>
<keyword evidence="2" id="KW-1185">Reference proteome</keyword>
<evidence type="ECO:0000313" key="2">
    <source>
        <dbReference type="Proteomes" id="UP000198860"/>
    </source>
</evidence>
<proteinExistence type="predicted"/>
<evidence type="ECO:0000313" key="1">
    <source>
        <dbReference type="EMBL" id="SDO69026.1"/>
    </source>
</evidence>